<dbReference type="FunFam" id="2.60.40.10:FF:001233">
    <property type="entry name" value="Uncharacterized protein, isoform B"/>
    <property type="match status" value="1"/>
</dbReference>
<keyword evidence="1" id="KW-0393">Immunoglobulin domain</keyword>
<dbReference type="Pfam" id="PF07679">
    <property type="entry name" value="I-set"/>
    <property type="match status" value="2"/>
</dbReference>
<dbReference type="InterPro" id="IPR036179">
    <property type="entry name" value="Ig-like_dom_sf"/>
</dbReference>
<dbReference type="InterPro" id="IPR013098">
    <property type="entry name" value="Ig_I-set"/>
</dbReference>
<feature type="domain" description="Ig-like" evidence="2">
    <location>
        <begin position="605"/>
        <end position="693"/>
    </location>
</feature>
<dbReference type="Pfam" id="PF13927">
    <property type="entry name" value="Ig_3"/>
    <property type="match status" value="1"/>
</dbReference>
<dbReference type="GO" id="GO:0007156">
    <property type="term" value="P:homophilic cell adhesion via plasma membrane adhesion molecules"/>
    <property type="evidence" value="ECO:0007669"/>
    <property type="project" value="TreeGrafter"/>
</dbReference>
<dbReference type="OrthoDB" id="6159398at2759"/>
<dbReference type="OMA" id="MFMANIH"/>
<dbReference type="FunFam" id="2.60.40.10:FF:001708">
    <property type="entry name" value="Uncharacterized protein, isoform C"/>
    <property type="match status" value="1"/>
</dbReference>
<evidence type="ECO:0000313" key="4">
    <source>
        <dbReference type="Proteomes" id="UP000037069"/>
    </source>
</evidence>
<evidence type="ECO:0000313" key="3">
    <source>
        <dbReference type="EMBL" id="KNC32429.1"/>
    </source>
</evidence>
<feature type="domain" description="Ig-like" evidence="2">
    <location>
        <begin position="418"/>
        <end position="505"/>
    </location>
</feature>
<dbReference type="SMART" id="SM00409">
    <property type="entry name" value="IG"/>
    <property type="match status" value="3"/>
</dbReference>
<dbReference type="PANTHER" id="PTHR45080">
    <property type="entry name" value="CONTACTIN 5"/>
    <property type="match status" value="1"/>
</dbReference>
<dbReference type="STRING" id="7375.A0A0L0CLX3"/>
<dbReference type="PROSITE" id="PS50835">
    <property type="entry name" value="IG_LIKE"/>
    <property type="match status" value="3"/>
</dbReference>
<dbReference type="InterPro" id="IPR050958">
    <property type="entry name" value="Cell_Adh-Cytoskel_Orgn"/>
</dbReference>
<protein>
    <recommendedName>
        <fullName evidence="2">Ig-like domain-containing protein</fullName>
    </recommendedName>
</protein>
<feature type="domain" description="Ig-like" evidence="2">
    <location>
        <begin position="514"/>
        <end position="599"/>
    </location>
</feature>
<dbReference type="GO" id="GO:0005886">
    <property type="term" value="C:plasma membrane"/>
    <property type="evidence" value="ECO:0007669"/>
    <property type="project" value="TreeGrafter"/>
</dbReference>
<dbReference type="GO" id="GO:0008046">
    <property type="term" value="F:axon guidance receptor activity"/>
    <property type="evidence" value="ECO:0007669"/>
    <property type="project" value="TreeGrafter"/>
</dbReference>
<keyword evidence="4" id="KW-1185">Reference proteome</keyword>
<dbReference type="InterPro" id="IPR003599">
    <property type="entry name" value="Ig_sub"/>
</dbReference>
<proteinExistence type="predicted"/>
<dbReference type="Proteomes" id="UP000037069">
    <property type="component" value="Unassembled WGS sequence"/>
</dbReference>
<comment type="caution">
    <text evidence="3">The sequence shown here is derived from an EMBL/GenBank/DDBJ whole genome shotgun (WGS) entry which is preliminary data.</text>
</comment>
<dbReference type="GO" id="GO:0030424">
    <property type="term" value="C:axon"/>
    <property type="evidence" value="ECO:0007669"/>
    <property type="project" value="TreeGrafter"/>
</dbReference>
<sequence>MTGDKQNENFITQQQTKEDNKFNSKNIANTIISHNSNRKTNKFDKAITLENARLMMLDFSTLNAEAQPRNRTKTNFRKQTMISKVSKQEISTMAQQALKQTHMTLKEYFEFSNAANTQTTTKNKTTVSKTINKNMYVKQREQNIDQKSSTINSGKQQYQLKLRSTIASATDPAEIIQNFETISSSSISSSLLPPTTKLVVAATAEALTIPVTRDAVENSQSKIKQCNNVCISSKCGSKQKCTQKQQQHKHKQHSKSANIYSSTNNFNNIRTFSKTNINTHITDTSADAASTYSSATKTVEEDTRNTNIITTSSTTNKANIIFNTISKTTTTIHHSHTDDIAENTTDVVTATRPTELSTSAAVAAATYCKAFPIRQRFYQNTKQLECLLRTVLFSFMFVMSMQYQTVSASTSMMSKHEPMFISRSETFKFVAGDTIVLPCEVANTDPYVVAWKRGIAILTAGSVKVTPDPRVRLVNGFNLQIRDAVPQDAGDYICQIATMEPREITHTVEILVPPRIHHISTSGHLQVKKGSSVRIECSASGNPTPNVTWSRKNNILPNGEEKLHSHILSIENVDRHKGGVYICTANNGVGQPASSQVVLHVLYPPEITVERPVVFSGEGHEAMLVCIVHGETQPEVIWFKDTMQLDTTERHIMENRGSRHTLIIRKVHPQDFGNYSCVAENQLGKSRKTLQLSGKPNVAVFNSPPISQYKDRKII</sequence>
<dbReference type="FunFam" id="2.60.40.10:FF:000877">
    <property type="entry name" value="CLUMA_CG002357, isoform A"/>
    <property type="match status" value="1"/>
</dbReference>
<name>A0A0L0CLX3_LUCCU</name>
<reference evidence="3 4" key="1">
    <citation type="journal article" date="2015" name="Nat. Commun.">
        <title>Lucilia cuprina genome unlocks parasitic fly biology to underpin future interventions.</title>
        <authorList>
            <person name="Anstead C.A."/>
            <person name="Korhonen P.K."/>
            <person name="Young N.D."/>
            <person name="Hall R.S."/>
            <person name="Jex A.R."/>
            <person name="Murali S.C."/>
            <person name="Hughes D.S."/>
            <person name="Lee S.F."/>
            <person name="Perry T."/>
            <person name="Stroehlein A.J."/>
            <person name="Ansell B.R."/>
            <person name="Breugelmans B."/>
            <person name="Hofmann A."/>
            <person name="Qu J."/>
            <person name="Dugan S."/>
            <person name="Lee S.L."/>
            <person name="Chao H."/>
            <person name="Dinh H."/>
            <person name="Han Y."/>
            <person name="Doddapaneni H.V."/>
            <person name="Worley K.C."/>
            <person name="Muzny D.M."/>
            <person name="Ioannidis P."/>
            <person name="Waterhouse R.M."/>
            <person name="Zdobnov E.M."/>
            <person name="James P.J."/>
            <person name="Bagnall N.H."/>
            <person name="Kotze A.C."/>
            <person name="Gibbs R.A."/>
            <person name="Richards S."/>
            <person name="Batterham P."/>
            <person name="Gasser R.B."/>
        </authorList>
    </citation>
    <scope>NUCLEOTIDE SEQUENCE [LARGE SCALE GENOMIC DNA]</scope>
    <source>
        <strain evidence="3 4">LS</strain>
        <tissue evidence="3">Full body</tissue>
    </source>
</reference>
<dbReference type="InterPro" id="IPR013783">
    <property type="entry name" value="Ig-like_fold"/>
</dbReference>
<dbReference type="CDD" id="cd00096">
    <property type="entry name" value="Ig"/>
    <property type="match status" value="2"/>
</dbReference>
<dbReference type="GO" id="GO:0043025">
    <property type="term" value="C:neuronal cell body"/>
    <property type="evidence" value="ECO:0007669"/>
    <property type="project" value="TreeGrafter"/>
</dbReference>
<evidence type="ECO:0000256" key="1">
    <source>
        <dbReference type="ARBA" id="ARBA00023319"/>
    </source>
</evidence>
<dbReference type="GO" id="GO:0050808">
    <property type="term" value="P:synapse organization"/>
    <property type="evidence" value="ECO:0007669"/>
    <property type="project" value="TreeGrafter"/>
</dbReference>
<dbReference type="PANTHER" id="PTHR45080:SF33">
    <property type="entry name" value="IG-LIKE DOMAIN-CONTAINING PROTEIN"/>
    <property type="match status" value="1"/>
</dbReference>
<dbReference type="InterPro" id="IPR003598">
    <property type="entry name" value="Ig_sub2"/>
</dbReference>
<dbReference type="Gene3D" id="2.60.40.10">
    <property type="entry name" value="Immunoglobulins"/>
    <property type="match status" value="3"/>
</dbReference>
<dbReference type="SMART" id="SM00408">
    <property type="entry name" value="IGc2"/>
    <property type="match status" value="3"/>
</dbReference>
<gene>
    <name evidence="3" type="ORF">FF38_04985</name>
</gene>
<dbReference type="InterPro" id="IPR007110">
    <property type="entry name" value="Ig-like_dom"/>
</dbReference>
<evidence type="ECO:0000259" key="2">
    <source>
        <dbReference type="PROSITE" id="PS50835"/>
    </source>
</evidence>
<dbReference type="AlphaFoldDB" id="A0A0L0CLX3"/>
<dbReference type="EMBL" id="JRES01000310">
    <property type="protein sequence ID" value="KNC32429.1"/>
    <property type="molecule type" value="Genomic_DNA"/>
</dbReference>
<organism evidence="3 4">
    <name type="scientific">Lucilia cuprina</name>
    <name type="common">Green bottle fly</name>
    <name type="synonym">Australian sheep blowfly</name>
    <dbReference type="NCBI Taxonomy" id="7375"/>
    <lineage>
        <taxon>Eukaryota</taxon>
        <taxon>Metazoa</taxon>
        <taxon>Ecdysozoa</taxon>
        <taxon>Arthropoda</taxon>
        <taxon>Hexapoda</taxon>
        <taxon>Insecta</taxon>
        <taxon>Pterygota</taxon>
        <taxon>Neoptera</taxon>
        <taxon>Endopterygota</taxon>
        <taxon>Diptera</taxon>
        <taxon>Brachycera</taxon>
        <taxon>Muscomorpha</taxon>
        <taxon>Oestroidea</taxon>
        <taxon>Calliphoridae</taxon>
        <taxon>Luciliinae</taxon>
        <taxon>Lucilia</taxon>
    </lineage>
</organism>
<dbReference type="SUPFAM" id="SSF48726">
    <property type="entry name" value="Immunoglobulin"/>
    <property type="match status" value="3"/>
</dbReference>
<accession>A0A0L0CLX3</accession>